<sequence>MGKGGGEQHTPYEQPDNLKSKQKVSIIDAIGEGPIEGPVNGLQSVLLKMTPAIDSNGDSNVNGMSLQWVAGENEQPALKGFEGSGTEVPVNAEIKNGAPLTRTITSTNIDRLRFTFGVQSLVQAQDNGDRVGTSVDLQIQIMRGGRWVTERRVTISGKTTTQYLNALVVDNLPPRPFDIRMVRSTPNSNSDMLQNKTLWASYTEIIDVQQQYPNTAVVGLTFDSEQYGSEIPSRNYHIRGRIVQIPSNYDPLARTYSGIWDGSFKPGWTDNPAWCLYDVLTHPRYGLGKKIGSVIVDKWALYTIGQYADALVPNGYGGKEPRMRCNGYITTRRSAYEVISDFCSIMRCMPVWNGQLLTFIQDRPADCVWPYTNANVVDGKFSYTFSPKSSRHNAVLVRWVNPDNGWKEDFEYVSDDLSIAANGLNQLEIDAFCCTSRGQAYRHGLWILTTERLEVQTVSFKVGADGLKHLPGDVIEVADNDYAANQIGGRLLNIDEAGRSITLDRSVTLPAGKVTVSVIGTDGRPLRLEVESQLAPDVLVLKSLPSGIKTLGVWSLSLPSLRQRLYRCVSIKDNRDGTYSIVAIQHVPEKENVVDNGASFDPKPGSGSSSIPPAVEHLDVEITPDDGQYQAIARWDTPRVVSGVRFELKLNRADRVVGSQVTSDMEYRLSSLPQGAYTLSVRAINQFGQKGDPSSVNFNISVPDAPAFIELTPGYFQITITPRLSYYRQDVQYEFWFSEKRITDYRLIESTALKLGISSYWVKDRLMKLGTDYYFYVRSVNQVGKSNFVEAVGQVSNDANGYLDFFKGKITESYLGKELLGKVDLTTDNASRLTQFEKEWTDANNKWNAMWGVKIEQTKDGKHYVAGLGLSMEDTPEGKISQFLVAANRIEFIDPANGNTTPMLVGYGNQLIMNDVLLKRLYAASITSSGNPPAFSLTSEGNLAVRNADISGKISATSGAMSNVTIEESCRINGKLSANQIEGDIVKSVGKAFPLWDGYPAGTLTVRVDDDQAFDRQVVVPPILFSGTYDANDKYYATCRLIVKKNGVAIFDYSAKEKPGVFTTVFDMPAKKGPVTLEFIVSSTAINNYTPNTKISDLLVLTMKKSTAGIQVS</sequence>
<dbReference type="InterPro" id="IPR036116">
    <property type="entry name" value="FN3_sf"/>
</dbReference>
<reference evidence="4" key="1">
    <citation type="submission" date="2017-09" db="EMBL/GenBank/DDBJ databases">
        <title>FDA dAtabase for Regulatory Grade micrObial Sequences (FDA-ARGOS): Supporting development and validation of Infectious Disease Dx tests.</title>
        <authorList>
            <person name="Goldberg B."/>
            <person name="Campos J."/>
            <person name="Tallon L."/>
            <person name="Sadzewicz L."/>
            <person name="Ott S."/>
            <person name="Zhao X."/>
            <person name="Nagaraj S."/>
            <person name="Vavikolanu K."/>
            <person name="Aluvathingal J."/>
            <person name="Nadendla S."/>
            <person name="Geyer C."/>
            <person name="Sichtig H."/>
        </authorList>
    </citation>
    <scope>NUCLEOTIDE SEQUENCE [LARGE SCALE GENOMIC DNA]</scope>
    <source>
        <strain evidence="4">FDAARGOS_370</strain>
    </source>
</reference>
<dbReference type="PANTHER" id="PTHR36251">
    <property type="entry name" value="FELS-1 PROPHAGE HOST SPECIFICITY PROTEIN-RELATED"/>
    <property type="match status" value="1"/>
</dbReference>
<dbReference type="InterPro" id="IPR032876">
    <property type="entry name" value="J_dom"/>
</dbReference>
<dbReference type="OrthoDB" id="109844at2"/>
<dbReference type="Pfam" id="PF24421">
    <property type="entry name" value="Ig_J"/>
    <property type="match status" value="1"/>
</dbReference>
<feature type="region of interest" description="Disordered" evidence="1">
    <location>
        <begin position="1"/>
        <end position="20"/>
    </location>
</feature>
<dbReference type="Proteomes" id="UP000219788">
    <property type="component" value="Unassembled WGS sequence"/>
</dbReference>
<dbReference type="InterPro" id="IPR021034">
    <property type="entry name" value="GpJ_C"/>
</dbReference>
<organism evidence="3 4">
    <name type="scientific">Edwardsiella tarda</name>
    <dbReference type="NCBI Taxonomy" id="636"/>
    <lineage>
        <taxon>Bacteria</taxon>
        <taxon>Pseudomonadati</taxon>
        <taxon>Pseudomonadota</taxon>
        <taxon>Gammaproteobacteria</taxon>
        <taxon>Enterobacterales</taxon>
        <taxon>Hafniaceae</taxon>
        <taxon>Edwardsiella</taxon>
    </lineage>
</organism>
<dbReference type="InterPro" id="IPR057587">
    <property type="entry name" value="GpJ_Ig_second"/>
</dbReference>
<evidence type="ECO:0000259" key="2">
    <source>
        <dbReference type="PROSITE" id="PS50853"/>
    </source>
</evidence>
<dbReference type="Pfam" id="PF13550">
    <property type="entry name" value="Phage-tail_3"/>
    <property type="match status" value="1"/>
</dbReference>
<name>A0A2A7U7G4_EDWTA</name>
<evidence type="ECO:0000313" key="4">
    <source>
        <dbReference type="Proteomes" id="UP000219788"/>
    </source>
</evidence>
<gene>
    <name evidence="3" type="ORF">CRM76_01055</name>
</gene>
<dbReference type="InterPro" id="IPR055385">
    <property type="entry name" value="GpJ_HDII-ins2"/>
</dbReference>
<dbReference type="PROSITE" id="PS50853">
    <property type="entry name" value="FN3"/>
    <property type="match status" value="1"/>
</dbReference>
<dbReference type="SMART" id="SM00060">
    <property type="entry name" value="FN3"/>
    <property type="match status" value="2"/>
</dbReference>
<evidence type="ECO:0000256" key="1">
    <source>
        <dbReference type="SAM" id="MobiDB-lite"/>
    </source>
</evidence>
<dbReference type="InterPro" id="IPR015406">
    <property type="entry name" value="GpJ_CSF"/>
</dbReference>
<dbReference type="RefSeq" id="WP_098142540.1">
    <property type="nucleotide sequence ID" value="NZ_PDDV01000005.1"/>
</dbReference>
<feature type="domain" description="Fibronectin type-III" evidence="2">
    <location>
        <begin position="702"/>
        <end position="799"/>
    </location>
</feature>
<accession>A0A2A7U7G4</accession>
<dbReference type="SUPFAM" id="SSF49265">
    <property type="entry name" value="Fibronectin type III"/>
    <property type="match status" value="1"/>
</dbReference>
<dbReference type="InterPro" id="IPR055383">
    <property type="entry name" value="FN3-1_GpJ"/>
</dbReference>
<dbReference type="AlphaFoldDB" id="A0A2A7U7G4"/>
<dbReference type="InterPro" id="IPR053171">
    <property type="entry name" value="Viral_Tip_Attach_Protein"/>
</dbReference>
<dbReference type="Pfam" id="PF09327">
    <property type="entry name" value="Phage_Tail_Tip"/>
    <property type="match status" value="1"/>
</dbReference>
<protein>
    <submittedName>
        <fullName evidence="3">Host specificity protein J</fullName>
    </submittedName>
</protein>
<evidence type="ECO:0000313" key="3">
    <source>
        <dbReference type="EMBL" id="PEH74352.1"/>
    </source>
</evidence>
<dbReference type="Pfam" id="PF24489">
    <property type="entry name" value="Ig_J_second"/>
    <property type="match status" value="1"/>
</dbReference>
<dbReference type="Pfam" id="PF24801">
    <property type="entry name" value="FNIII-A_GpJ"/>
    <property type="match status" value="1"/>
</dbReference>
<proteinExistence type="predicted"/>
<dbReference type="EMBL" id="PDDV01000005">
    <property type="protein sequence ID" value="PEH74352.1"/>
    <property type="molecule type" value="Genomic_DNA"/>
</dbReference>
<comment type="caution">
    <text evidence="3">The sequence shown here is derived from an EMBL/GenBank/DDBJ whole genome shotgun (WGS) entry which is preliminary data.</text>
</comment>
<dbReference type="InterPro" id="IPR003961">
    <property type="entry name" value="FN3_dom"/>
</dbReference>
<dbReference type="PANTHER" id="PTHR36251:SF2">
    <property type="entry name" value="GIFSY-2 PROPHAGE HOST SPECIFICITY PROTEIN J, PHAGE LAMBDA"/>
    <property type="match status" value="1"/>
</dbReference>
<dbReference type="CDD" id="cd00063">
    <property type="entry name" value="FN3"/>
    <property type="match status" value="1"/>
</dbReference>
<dbReference type="Pfam" id="PF12421">
    <property type="entry name" value="Ig_GpJ_C"/>
    <property type="match status" value="1"/>
</dbReference>